<dbReference type="Pfam" id="PF14886">
    <property type="entry name" value="FAM183"/>
    <property type="match status" value="1"/>
</dbReference>
<evidence type="ECO:0000256" key="4">
    <source>
        <dbReference type="ARBA" id="ARBA00023212"/>
    </source>
</evidence>
<organism evidence="7 8">
    <name type="scientific">Cryptolaemus montrouzieri</name>
    <dbReference type="NCBI Taxonomy" id="559131"/>
    <lineage>
        <taxon>Eukaryota</taxon>
        <taxon>Metazoa</taxon>
        <taxon>Ecdysozoa</taxon>
        <taxon>Arthropoda</taxon>
        <taxon>Hexapoda</taxon>
        <taxon>Insecta</taxon>
        <taxon>Pterygota</taxon>
        <taxon>Neoptera</taxon>
        <taxon>Endopterygota</taxon>
        <taxon>Coleoptera</taxon>
        <taxon>Polyphaga</taxon>
        <taxon>Cucujiformia</taxon>
        <taxon>Coccinelloidea</taxon>
        <taxon>Coccinellidae</taxon>
        <taxon>Scymninae</taxon>
        <taxon>Scymnini</taxon>
        <taxon>Cryptolaemus</taxon>
    </lineage>
</organism>
<evidence type="ECO:0000256" key="1">
    <source>
        <dbReference type="ARBA" id="ARBA00004138"/>
    </source>
</evidence>
<gene>
    <name evidence="7" type="ORF">HHI36_008401</name>
</gene>
<dbReference type="GO" id="GO:0005929">
    <property type="term" value="C:cilium"/>
    <property type="evidence" value="ECO:0007669"/>
    <property type="project" value="UniProtKB-SubCell"/>
</dbReference>
<evidence type="ECO:0000256" key="5">
    <source>
        <dbReference type="ARBA" id="ARBA00023273"/>
    </source>
</evidence>
<sequence length="129" mass="15463">MMKSVGYEKFLKERYAKEDNLFRVYDTYTPNYYKQIITNKFYSKYEVTDLSNADHSIVENIKKLRKALQEKGNIILKHYGWFSEPLVPFDRKDPRFYFPYKHAAFVKQDIRIKNDICSKRVVGSTSLKL</sequence>
<comment type="caution">
    <text evidence="7">The sequence shown here is derived from an EMBL/GenBank/DDBJ whole genome shotgun (WGS) entry which is preliminary data.</text>
</comment>
<dbReference type="GO" id="GO:0005856">
    <property type="term" value="C:cytoskeleton"/>
    <property type="evidence" value="ECO:0007669"/>
    <property type="project" value="UniProtKB-SubCell"/>
</dbReference>
<keyword evidence="4" id="KW-0206">Cytoskeleton</keyword>
<evidence type="ECO:0000313" key="7">
    <source>
        <dbReference type="EMBL" id="KAL3269329.1"/>
    </source>
</evidence>
<protein>
    <submittedName>
        <fullName evidence="7">Uncharacterized protein</fullName>
    </submittedName>
</protein>
<name>A0ABD2MT69_9CUCU</name>
<evidence type="ECO:0000313" key="8">
    <source>
        <dbReference type="Proteomes" id="UP001516400"/>
    </source>
</evidence>
<evidence type="ECO:0000256" key="6">
    <source>
        <dbReference type="ARBA" id="ARBA00034777"/>
    </source>
</evidence>
<reference evidence="7 8" key="1">
    <citation type="journal article" date="2021" name="BMC Biol.">
        <title>Horizontally acquired antibacterial genes associated with adaptive radiation of ladybird beetles.</title>
        <authorList>
            <person name="Li H.S."/>
            <person name="Tang X.F."/>
            <person name="Huang Y.H."/>
            <person name="Xu Z.Y."/>
            <person name="Chen M.L."/>
            <person name="Du X.Y."/>
            <person name="Qiu B.Y."/>
            <person name="Chen P.T."/>
            <person name="Zhang W."/>
            <person name="Slipinski A."/>
            <person name="Escalona H.E."/>
            <person name="Waterhouse R.M."/>
            <person name="Zwick A."/>
            <person name="Pang H."/>
        </authorList>
    </citation>
    <scope>NUCLEOTIDE SEQUENCE [LARGE SCALE GENOMIC DNA]</scope>
    <source>
        <strain evidence="7">SYSU2018</strain>
    </source>
</reference>
<comment type="subcellular location">
    <subcellularLocation>
        <location evidence="1">Cell projection</location>
        <location evidence="1">Cilium</location>
    </subcellularLocation>
    <subcellularLocation>
        <location evidence="2">Cytoplasm</location>
        <location evidence="2">Cytoskeleton</location>
    </subcellularLocation>
</comment>
<keyword evidence="8" id="KW-1185">Reference proteome</keyword>
<accession>A0ABD2MT69</accession>
<comment type="similarity">
    <text evidence="6">Belongs to the CFAP144 family.</text>
</comment>
<keyword evidence="5" id="KW-0966">Cell projection</keyword>
<dbReference type="InterPro" id="IPR029214">
    <property type="entry name" value="CFAP144"/>
</dbReference>
<evidence type="ECO:0000256" key="3">
    <source>
        <dbReference type="ARBA" id="ARBA00022490"/>
    </source>
</evidence>
<keyword evidence="3" id="KW-0963">Cytoplasm</keyword>
<evidence type="ECO:0000256" key="2">
    <source>
        <dbReference type="ARBA" id="ARBA00004245"/>
    </source>
</evidence>
<dbReference type="AlphaFoldDB" id="A0ABD2MT69"/>
<dbReference type="EMBL" id="JABFTP020000021">
    <property type="protein sequence ID" value="KAL3269329.1"/>
    <property type="molecule type" value="Genomic_DNA"/>
</dbReference>
<proteinExistence type="inferred from homology"/>
<dbReference type="Proteomes" id="UP001516400">
    <property type="component" value="Unassembled WGS sequence"/>
</dbReference>